<dbReference type="KEGG" id="bmur:ABE28_005775"/>
<accession>A0A1B3XKU9</accession>
<feature type="domain" description="Phosphatidic acid phosphatase type 2/haloperoxidase" evidence="2">
    <location>
        <begin position="34"/>
        <end position="145"/>
    </location>
</feature>
<sequence>MIKPFWIAAVLLCLLLFLLLGHEVWIIKRDYPLVALFSIGMGGTDLMNGMIKNQIQRQRPDHQLVEASGFSFPSGHAMVGLIFFSILAYLVIKEVKRTSLKWVAGTGSFFLILLIWLSRIAMNVHYPTDVLAVYALGGAITIILFNLYRVLVQ</sequence>
<dbReference type="RefSeq" id="WP_064466641.1">
    <property type="nucleotide sequence ID" value="NZ_CP017080.1"/>
</dbReference>
<keyword evidence="4" id="KW-1185">Reference proteome</keyword>
<dbReference type="OrthoDB" id="9789113at2"/>
<dbReference type="Gene3D" id="1.20.144.10">
    <property type="entry name" value="Phosphatidic acid phosphatase type 2/haloperoxidase"/>
    <property type="match status" value="2"/>
</dbReference>
<protein>
    <recommendedName>
        <fullName evidence="2">Phosphatidic acid phosphatase type 2/haloperoxidase domain-containing protein</fullName>
    </recommendedName>
</protein>
<dbReference type="CDD" id="cd03392">
    <property type="entry name" value="PAP2_like_2"/>
    <property type="match status" value="1"/>
</dbReference>
<evidence type="ECO:0000313" key="3">
    <source>
        <dbReference type="EMBL" id="AOH53851.1"/>
    </source>
</evidence>
<dbReference type="PANTHER" id="PTHR14969">
    <property type="entry name" value="SPHINGOSINE-1-PHOSPHATE PHOSPHOHYDROLASE"/>
    <property type="match status" value="1"/>
</dbReference>
<keyword evidence="1" id="KW-1133">Transmembrane helix</keyword>
<keyword evidence="1" id="KW-0812">Transmembrane</keyword>
<keyword evidence="1" id="KW-0472">Membrane</keyword>
<evidence type="ECO:0000313" key="4">
    <source>
        <dbReference type="Proteomes" id="UP000077926"/>
    </source>
</evidence>
<dbReference type="AlphaFoldDB" id="A0A1B3XKU9"/>
<dbReference type="InterPro" id="IPR000326">
    <property type="entry name" value="PAP2/HPO"/>
</dbReference>
<feature type="transmembrane region" description="Helical" evidence="1">
    <location>
        <begin position="72"/>
        <end position="92"/>
    </location>
</feature>
<feature type="transmembrane region" description="Helical" evidence="1">
    <location>
        <begin position="98"/>
        <end position="118"/>
    </location>
</feature>
<evidence type="ECO:0000259" key="2">
    <source>
        <dbReference type="SMART" id="SM00014"/>
    </source>
</evidence>
<evidence type="ECO:0000256" key="1">
    <source>
        <dbReference type="SAM" id="Phobius"/>
    </source>
</evidence>
<dbReference type="STRING" id="264697.ABE28_005775"/>
<dbReference type="PANTHER" id="PTHR14969:SF13">
    <property type="entry name" value="AT30094P"/>
    <property type="match status" value="1"/>
</dbReference>
<reference evidence="3 4" key="1">
    <citation type="submission" date="2016-08" db="EMBL/GenBank/DDBJ databases">
        <title>Complete genome sequence of Bacillus muralis G25-68, a strain with toxicity to nematodes.</title>
        <authorList>
            <person name="Zheng Z."/>
        </authorList>
    </citation>
    <scope>NUCLEOTIDE SEQUENCE [LARGE SCALE GENOMIC DNA]</scope>
    <source>
        <strain evidence="3 4">G25-68</strain>
    </source>
</reference>
<name>A0A1B3XKU9_9BACI</name>
<proteinExistence type="predicted"/>
<dbReference type="SUPFAM" id="SSF48317">
    <property type="entry name" value="Acid phosphatase/Vanadium-dependent haloperoxidase"/>
    <property type="match status" value="1"/>
</dbReference>
<dbReference type="EMBL" id="CP017080">
    <property type="protein sequence ID" value="AOH53851.1"/>
    <property type="molecule type" value="Genomic_DNA"/>
</dbReference>
<dbReference type="SMART" id="SM00014">
    <property type="entry name" value="acidPPc"/>
    <property type="match status" value="1"/>
</dbReference>
<organism evidence="3 4">
    <name type="scientific">Peribacillus muralis</name>
    <dbReference type="NCBI Taxonomy" id="264697"/>
    <lineage>
        <taxon>Bacteria</taxon>
        <taxon>Bacillati</taxon>
        <taxon>Bacillota</taxon>
        <taxon>Bacilli</taxon>
        <taxon>Bacillales</taxon>
        <taxon>Bacillaceae</taxon>
        <taxon>Peribacillus</taxon>
    </lineage>
</organism>
<dbReference type="InterPro" id="IPR036938">
    <property type="entry name" value="PAP2/HPO_sf"/>
</dbReference>
<dbReference type="Pfam" id="PF01569">
    <property type="entry name" value="PAP2"/>
    <property type="match status" value="1"/>
</dbReference>
<gene>
    <name evidence="3" type="ORF">ABE28_005775</name>
</gene>
<dbReference type="Proteomes" id="UP000077926">
    <property type="component" value="Chromosome"/>
</dbReference>
<feature type="transmembrane region" description="Helical" evidence="1">
    <location>
        <begin position="130"/>
        <end position="151"/>
    </location>
</feature>